<dbReference type="KEGG" id="fwa:DCMF_28505"/>
<evidence type="ECO:0000313" key="4">
    <source>
        <dbReference type="Proteomes" id="UP000323521"/>
    </source>
</evidence>
<feature type="transmembrane region" description="Helical" evidence="1">
    <location>
        <begin position="23"/>
        <end position="44"/>
    </location>
</feature>
<evidence type="ECO:0000259" key="2">
    <source>
        <dbReference type="Pfam" id="PF13471"/>
    </source>
</evidence>
<dbReference type="InterPro" id="IPR032708">
    <property type="entry name" value="McjB_C"/>
</dbReference>
<keyword evidence="1" id="KW-0812">Transmembrane</keyword>
<evidence type="ECO:0000313" key="3">
    <source>
        <dbReference type="EMBL" id="ATW28173.1"/>
    </source>
</evidence>
<feature type="domain" description="Microcin J25-processing protein McjB C-terminal" evidence="2">
    <location>
        <begin position="39"/>
        <end position="148"/>
    </location>
</feature>
<keyword evidence="1" id="KW-0472">Membrane</keyword>
<evidence type="ECO:0000256" key="1">
    <source>
        <dbReference type="SAM" id="Phobius"/>
    </source>
</evidence>
<dbReference type="EMBL" id="CP017634">
    <property type="protein sequence ID" value="ATW28173.1"/>
    <property type="molecule type" value="Genomic_DNA"/>
</dbReference>
<dbReference type="AlphaFoldDB" id="A0A3G1L073"/>
<sequence>MKDLYPLFRLLKKWTLLPRADRFMLLKVFCLMGMVRVLILLLPFKWIAKHLGHQGIESSQEEDSVKREAARKIGRAIAKISRYTPWESKCLVQAITGKILMRKMGISNTLYLGVRKNEKNELVAHAWLRVGPAIISGRHGRDEFKVVSCFSEIMNDPKQ</sequence>
<protein>
    <recommendedName>
        <fullName evidence="2">Microcin J25-processing protein McjB C-terminal domain-containing protein</fullName>
    </recommendedName>
</protein>
<dbReference type="Pfam" id="PF13471">
    <property type="entry name" value="Transglut_core3"/>
    <property type="match status" value="1"/>
</dbReference>
<organism evidence="3 4">
    <name type="scientific">Formimonas warabiya</name>
    <dbReference type="NCBI Taxonomy" id="1761012"/>
    <lineage>
        <taxon>Bacteria</taxon>
        <taxon>Bacillati</taxon>
        <taxon>Bacillota</taxon>
        <taxon>Clostridia</taxon>
        <taxon>Eubacteriales</taxon>
        <taxon>Peptococcaceae</taxon>
        <taxon>Candidatus Formimonas</taxon>
    </lineage>
</organism>
<reference evidence="3 4" key="1">
    <citation type="submission" date="2016-10" db="EMBL/GenBank/DDBJ databases">
        <title>Complete Genome Sequence of Peptococcaceae strain DCMF.</title>
        <authorList>
            <person name="Edwards R.J."/>
            <person name="Holland S.I."/>
            <person name="Deshpande N.P."/>
            <person name="Wong Y.K."/>
            <person name="Ertan H."/>
            <person name="Manefield M."/>
            <person name="Russell T.L."/>
            <person name="Lee M.J."/>
        </authorList>
    </citation>
    <scope>NUCLEOTIDE SEQUENCE [LARGE SCALE GENOMIC DNA]</scope>
    <source>
        <strain evidence="3 4">DCMF</strain>
    </source>
</reference>
<proteinExistence type="predicted"/>
<name>A0A3G1L073_FORW1</name>
<dbReference type="NCBIfam" id="NF033537">
    <property type="entry name" value="lasso_biosyn_B2"/>
    <property type="match status" value="1"/>
</dbReference>
<keyword evidence="1" id="KW-1133">Transmembrane helix</keyword>
<keyword evidence="4" id="KW-1185">Reference proteome</keyword>
<dbReference type="OrthoDB" id="9812122at2"/>
<gene>
    <name evidence="3" type="ORF">DCMF_28505</name>
</gene>
<dbReference type="InterPro" id="IPR053521">
    <property type="entry name" value="McjB-like"/>
</dbReference>
<accession>A0A3G1L073</accession>
<dbReference type="Proteomes" id="UP000323521">
    <property type="component" value="Chromosome"/>
</dbReference>